<accession>A0AAW3BA06</accession>
<feature type="compositionally biased region" description="Low complexity" evidence="3">
    <location>
        <begin position="11"/>
        <end position="23"/>
    </location>
</feature>
<sequence length="670" mass="72325">MHKSFTGVNAPSTSQQQQQQVVPSVPPFARHHQVAKSSILDITATHDAYLSLLNSAQHCQPSSIYSGSSVAAASAKWKRTAFSHRCSTLQTSSHPPTSSGVQNLHSVSQQPAQQPHQHLYNATQQSHEHVGNIITPVLDLSSPLLQQQLKSSSAAILNGESPHVHFGSGPYSPFTQTEVNTTSQQSEPGHSIQPHYDSTSHHRLYHTANASSARHALQDPTTLQQNQLHGLLEASDMWITATATIPPLTFTPSSIRSLTTITSPGSSCDVSGNVVPTLRAPISAPHAPGAALPMSSQSQAAHSVVSHSLQTGPPCSSTAYPSMHPILIGHSTLDRGTAAALQAATDKAHTSLHRLMDANAPEFSGTTYYLEAVHGGDSAGNHSAQSYPSFITMASCQLLPQQHYLQLTREEQQRQQLAVKQKSAYTRLPAYDGQIGHFFTHTATVATMSQTPPSVLSGVAPLTSLNSSAACAERIRALQQSSTEELSLYRDQGSWHQLHAQQQQQQHQQLRPISALQPTTDARGVTRRNRDRAVLFVGQLNYEATEADVSQVFSCYGKPLSVVVLKDKGKAAKKGGDGSATPHRKVGGSAFVTYGTTLEADTAIMALHGRYNAKDDDSENVDESKYLQVSYGQQTGMISRFGVMHAEKLHAEKPENPIPFLATDRRKEKP</sequence>
<feature type="region of interest" description="Disordered" evidence="3">
    <location>
        <begin position="160"/>
        <end position="199"/>
    </location>
</feature>
<dbReference type="InterPro" id="IPR012677">
    <property type="entry name" value="Nucleotide-bd_a/b_plait_sf"/>
</dbReference>
<dbReference type="Proteomes" id="UP001501274">
    <property type="component" value="Unassembled WGS sequence"/>
</dbReference>
<evidence type="ECO:0000256" key="2">
    <source>
        <dbReference type="PROSITE-ProRule" id="PRU00176"/>
    </source>
</evidence>
<dbReference type="EMBL" id="JBAMZN010000035">
    <property type="protein sequence ID" value="KAL0518762.1"/>
    <property type="molecule type" value="Genomic_DNA"/>
</dbReference>
<dbReference type="AlphaFoldDB" id="A0AAW3BA06"/>
<evidence type="ECO:0000256" key="1">
    <source>
        <dbReference type="ARBA" id="ARBA00022884"/>
    </source>
</evidence>
<dbReference type="Pfam" id="PF00076">
    <property type="entry name" value="RRM_1"/>
    <property type="match status" value="1"/>
</dbReference>
<feature type="region of interest" description="Disordered" evidence="3">
    <location>
        <begin position="1"/>
        <end position="25"/>
    </location>
</feature>
<dbReference type="GO" id="GO:0003723">
    <property type="term" value="F:RNA binding"/>
    <property type="evidence" value="ECO:0007669"/>
    <property type="project" value="UniProtKB-UniRule"/>
</dbReference>
<evidence type="ECO:0000256" key="3">
    <source>
        <dbReference type="SAM" id="MobiDB-lite"/>
    </source>
</evidence>
<evidence type="ECO:0000259" key="4">
    <source>
        <dbReference type="PROSITE" id="PS50102"/>
    </source>
</evidence>
<feature type="domain" description="RRM" evidence="4">
    <location>
        <begin position="533"/>
        <end position="634"/>
    </location>
</feature>
<keyword evidence="6" id="KW-1185">Reference proteome</keyword>
<dbReference type="Gene3D" id="3.30.70.330">
    <property type="match status" value="1"/>
</dbReference>
<feature type="compositionally biased region" description="Polar residues" evidence="3">
    <location>
        <begin position="1"/>
        <end position="10"/>
    </location>
</feature>
<proteinExistence type="predicted"/>
<dbReference type="InterPro" id="IPR035979">
    <property type="entry name" value="RBD_domain_sf"/>
</dbReference>
<feature type="region of interest" description="Disordered" evidence="3">
    <location>
        <begin position="88"/>
        <end position="126"/>
    </location>
</feature>
<comment type="caution">
    <text evidence="5">The sequence shown here is derived from an EMBL/GenBank/DDBJ whole genome shotgun (WGS) entry which is preliminary data.</text>
</comment>
<dbReference type="PANTHER" id="PTHR10352">
    <property type="entry name" value="EUKARYOTIC TRANSLATION INITIATION FACTOR 3 SUBUNIT G"/>
    <property type="match status" value="1"/>
</dbReference>
<keyword evidence="1 2" id="KW-0694">RNA-binding</keyword>
<feature type="compositionally biased region" description="Polar residues" evidence="3">
    <location>
        <begin position="173"/>
        <end position="188"/>
    </location>
</feature>
<evidence type="ECO:0000313" key="6">
    <source>
        <dbReference type="Proteomes" id="UP001501274"/>
    </source>
</evidence>
<evidence type="ECO:0000313" key="5">
    <source>
        <dbReference type="EMBL" id="KAL0518762.1"/>
    </source>
</evidence>
<dbReference type="InterPro" id="IPR000504">
    <property type="entry name" value="RRM_dom"/>
</dbReference>
<feature type="compositionally biased region" description="Polar residues" evidence="3">
    <location>
        <begin position="88"/>
        <end position="125"/>
    </location>
</feature>
<dbReference type="SMART" id="SM00360">
    <property type="entry name" value="RRM"/>
    <property type="match status" value="1"/>
</dbReference>
<gene>
    <name evidence="5" type="ORF">Q4I28_007036</name>
</gene>
<name>A0AAW3BA06_9TRYP</name>
<dbReference type="SUPFAM" id="SSF54928">
    <property type="entry name" value="RNA-binding domain, RBD"/>
    <property type="match status" value="1"/>
</dbReference>
<organism evidence="5 6">
    <name type="scientific">Leishmania naiffi</name>
    <dbReference type="NCBI Taxonomy" id="5678"/>
    <lineage>
        <taxon>Eukaryota</taxon>
        <taxon>Discoba</taxon>
        <taxon>Euglenozoa</taxon>
        <taxon>Kinetoplastea</taxon>
        <taxon>Metakinetoplastina</taxon>
        <taxon>Trypanosomatida</taxon>
        <taxon>Trypanosomatidae</taxon>
        <taxon>Leishmaniinae</taxon>
        <taxon>Leishmania</taxon>
        <taxon>Leishmania naiffi species complex</taxon>
    </lineage>
</organism>
<protein>
    <submittedName>
        <fullName evidence="5">RNA recognition motif (RRM, RBD, or RNP domain)</fullName>
    </submittedName>
</protein>
<dbReference type="PROSITE" id="PS50102">
    <property type="entry name" value="RRM"/>
    <property type="match status" value="1"/>
</dbReference>
<reference evidence="5 6" key="1">
    <citation type="submission" date="2024-02" db="EMBL/GenBank/DDBJ databases">
        <title>FIRST GENOME SEQUENCES OF Leishmania (Viannia) shawi, Leishmania (Viannia) lindenbergi AND Leishmania (Viannia) utingensis.</title>
        <authorList>
            <person name="Resadore F."/>
            <person name="Custodio M.G.F."/>
            <person name="Boite M.C."/>
            <person name="Cupolillo E."/>
            <person name="Ferreira G.E.M."/>
        </authorList>
    </citation>
    <scope>NUCLEOTIDE SEQUENCE [LARGE SCALE GENOMIC DNA]</scope>
    <source>
        <strain evidence="5 6">MDAS/BR/1979/M5533</strain>
    </source>
</reference>